<dbReference type="AlphaFoldDB" id="A0A367YTQ0"/>
<dbReference type="GO" id="GO:0071555">
    <property type="term" value="P:cell wall organization"/>
    <property type="evidence" value="ECO:0007669"/>
    <property type="project" value="TreeGrafter"/>
</dbReference>
<dbReference type="GO" id="GO:0005886">
    <property type="term" value="C:plasma membrane"/>
    <property type="evidence" value="ECO:0007669"/>
    <property type="project" value="TreeGrafter"/>
</dbReference>
<dbReference type="EMBL" id="QOUI01000011">
    <property type="protein sequence ID" value="RCK68402.1"/>
    <property type="molecule type" value="Genomic_DNA"/>
</dbReference>
<dbReference type="GO" id="GO:0008658">
    <property type="term" value="F:penicillin binding"/>
    <property type="evidence" value="ECO:0007669"/>
    <property type="project" value="InterPro"/>
</dbReference>
<comment type="caution">
    <text evidence="3">The sequence shown here is derived from an EMBL/GenBank/DDBJ whole genome shotgun (WGS) entry which is preliminary data.</text>
</comment>
<dbReference type="InterPro" id="IPR001460">
    <property type="entry name" value="PCN-bd_Tpept"/>
</dbReference>
<name>A0A367YTQ0_9ACTN</name>
<protein>
    <submittedName>
        <fullName evidence="3">Penicillin-binding protein 2</fullName>
    </submittedName>
</protein>
<dbReference type="InterPro" id="IPR050515">
    <property type="entry name" value="Beta-lactam/transpept"/>
</dbReference>
<proteinExistence type="predicted"/>
<reference evidence="3 4" key="1">
    <citation type="submission" date="2018-07" db="EMBL/GenBank/DDBJ databases">
        <title>Desertimonas flava gen. nov. sp. nov.</title>
        <authorList>
            <person name="Liu S."/>
        </authorList>
    </citation>
    <scope>NUCLEOTIDE SEQUENCE [LARGE SCALE GENOMIC DNA]</scope>
    <source>
        <strain evidence="3 4">16Sb5-5</strain>
    </source>
</reference>
<dbReference type="PANTHER" id="PTHR30627">
    <property type="entry name" value="PEPTIDOGLYCAN D,D-TRANSPEPTIDASE"/>
    <property type="match status" value="1"/>
</dbReference>
<evidence type="ECO:0000313" key="3">
    <source>
        <dbReference type="EMBL" id="RCK68402.1"/>
    </source>
</evidence>
<dbReference type="Proteomes" id="UP000252770">
    <property type="component" value="Unassembled WGS sequence"/>
</dbReference>
<dbReference type="InterPro" id="IPR012338">
    <property type="entry name" value="Beta-lactam/transpept-like"/>
</dbReference>
<dbReference type="Pfam" id="PF00905">
    <property type="entry name" value="Transpeptidase"/>
    <property type="match status" value="1"/>
</dbReference>
<gene>
    <name evidence="3" type="ORF">DT076_15850</name>
</gene>
<feature type="domain" description="Penicillin-binding protein transpeptidase" evidence="1">
    <location>
        <begin position="155"/>
        <end position="473"/>
    </location>
</feature>
<dbReference type="SUPFAM" id="SSF56601">
    <property type="entry name" value="beta-lactamase/transpeptidase-like"/>
    <property type="match status" value="1"/>
</dbReference>
<evidence type="ECO:0000313" key="4">
    <source>
        <dbReference type="Proteomes" id="UP000252770"/>
    </source>
</evidence>
<organism evidence="3 4">
    <name type="scientific">Desertihabitans brevis</name>
    <dbReference type="NCBI Taxonomy" id="2268447"/>
    <lineage>
        <taxon>Bacteria</taxon>
        <taxon>Bacillati</taxon>
        <taxon>Actinomycetota</taxon>
        <taxon>Actinomycetes</taxon>
        <taxon>Propionibacteriales</taxon>
        <taxon>Propionibacteriaceae</taxon>
        <taxon>Desertihabitans</taxon>
    </lineage>
</organism>
<dbReference type="Gene3D" id="3.90.1310.10">
    <property type="entry name" value="Penicillin-binding protein 2a (Domain 2)"/>
    <property type="match status" value="1"/>
</dbReference>
<feature type="domain" description="Penicillin binding protein A dimerisation" evidence="2">
    <location>
        <begin position="52"/>
        <end position="134"/>
    </location>
</feature>
<evidence type="ECO:0000259" key="2">
    <source>
        <dbReference type="Pfam" id="PF21922"/>
    </source>
</evidence>
<accession>A0A367YTQ0</accession>
<dbReference type="GO" id="GO:0071972">
    <property type="term" value="F:peptidoglycan L,D-transpeptidase activity"/>
    <property type="evidence" value="ECO:0007669"/>
    <property type="project" value="TreeGrafter"/>
</dbReference>
<dbReference type="RefSeq" id="WP_114127688.1">
    <property type="nucleotide sequence ID" value="NZ_QOUI01000011.1"/>
</dbReference>
<dbReference type="Pfam" id="PF21922">
    <property type="entry name" value="PBP_dimer_2"/>
    <property type="match status" value="1"/>
</dbReference>
<keyword evidence="4" id="KW-1185">Reference proteome</keyword>
<dbReference type="PANTHER" id="PTHR30627:SF24">
    <property type="entry name" value="PENICILLIN-BINDING PROTEIN 4B"/>
    <property type="match status" value="1"/>
</dbReference>
<dbReference type="Gene3D" id="3.40.710.10">
    <property type="entry name" value="DD-peptidase/beta-lactamase superfamily"/>
    <property type="match status" value="1"/>
</dbReference>
<sequence length="478" mass="50940">MNRPIRRVAVLCLVLFGLLLGNGTYLIVVRQDSLNAHAANRRVRDAEFSQDRGAILVGNTPIADTEPTDGRFGYQRVYPEPERYAHVTGWYSYDRARSGLEESYNTELAGTDDSLFARRLVDLVTGRTPEGASVVTTIDPAAQRAAEEALGNRKGAVVALDPRTGAVLATVSHPSYDPNRIASHDIEAANDAYAELAEDPDNPLTNRGVREIYPPGSTFKLVTAAAALEAGREPDSEVDTPAELTLPGTQTTLGNDTDCGDGRVSLDRALQLSCNTAFANLGTELGADALREQAERFGFGTRHLPDLNGAASTFPEDPDPAQTALSAIGQFEVAASPLQMAMVAGAIANDGVVMDPYLVSQVRAPNLSTLRETEPRELGRAMSAENAEQLQQMMVNVVEQGTGTNAQISGVEVGGKTGTAQSDLDRNPYAWFVSAAPVDDPQVAVAVFIEEADIPRNDIAGGRLAAPIAREVTQAVLQ</sequence>
<evidence type="ECO:0000259" key="1">
    <source>
        <dbReference type="Pfam" id="PF00905"/>
    </source>
</evidence>
<dbReference type="InterPro" id="IPR054120">
    <property type="entry name" value="PBPA_dimer"/>
</dbReference>